<evidence type="ECO:0000313" key="3">
    <source>
        <dbReference type="Proteomes" id="UP000579647"/>
    </source>
</evidence>
<dbReference type="AlphaFoldDB" id="A0A840WGG8"/>
<reference evidence="2 3" key="1">
    <citation type="submission" date="2020-08" db="EMBL/GenBank/DDBJ databases">
        <title>Sequencing the genomes of 1000 actinobacteria strains.</title>
        <authorList>
            <person name="Klenk H.-P."/>
        </authorList>
    </citation>
    <scope>NUCLEOTIDE SEQUENCE [LARGE SCALE GENOMIC DNA]</scope>
    <source>
        <strain evidence="2 3">DSM 44598</strain>
    </source>
</reference>
<dbReference type="Proteomes" id="UP000579647">
    <property type="component" value="Unassembled WGS sequence"/>
</dbReference>
<keyword evidence="3" id="KW-1185">Reference proteome</keyword>
<evidence type="ECO:0000313" key="2">
    <source>
        <dbReference type="EMBL" id="MBB5490476.1"/>
    </source>
</evidence>
<gene>
    <name evidence="2" type="ORF">HNR07_001613</name>
</gene>
<organism evidence="2 3">
    <name type="scientific">Nocardiopsis metallicus</name>
    <dbReference type="NCBI Taxonomy" id="179819"/>
    <lineage>
        <taxon>Bacteria</taxon>
        <taxon>Bacillati</taxon>
        <taxon>Actinomycetota</taxon>
        <taxon>Actinomycetes</taxon>
        <taxon>Streptosporangiales</taxon>
        <taxon>Nocardiopsidaceae</taxon>
        <taxon>Nocardiopsis</taxon>
    </lineage>
</organism>
<name>A0A840WGG8_9ACTN</name>
<comment type="caution">
    <text evidence="2">The sequence shown here is derived from an EMBL/GenBank/DDBJ whole genome shotgun (WGS) entry which is preliminary data.</text>
</comment>
<accession>A0A840WGG8</accession>
<proteinExistence type="predicted"/>
<dbReference type="EMBL" id="JACHDO010000001">
    <property type="protein sequence ID" value="MBB5490476.1"/>
    <property type="molecule type" value="Genomic_DNA"/>
</dbReference>
<feature type="region of interest" description="Disordered" evidence="1">
    <location>
        <begin position="1"/>
        <end position="42"/>
    </location>
</feature>
<evidence type="ECO:0000256" key="1">
    <source>
        <dbReference type="SAM" id="MobiDB-lite"/>
    </source>
</evidence>
<dbReference type="RefSeq" id="WP_281386380.1">
    <property type="nucleotide sequence ID" value="NZ_BAAAKM010000017.1"/>
</dbReference>
<sequence>MSWREADAAIEGVHGPAHGTAEPQEPPTRFAARPLRTPGRTR</sequence>
<protein>
    <submittedName>
        <fullName evidence="2">Uncharacterized protein</fullName>
    </submittedName>
</protein>